<dbReference type="Proteomes" id="UP001597112">
    <property type="component" value="Unassembled WGS sequence"/>
</dbReference>
<sequence length="944" mass="111377">MRTFIQEIADTIRKEYTDWDNLTVIFPNKRASLYFRKALAEQLDTPRWAPNIVSIEEFIGTFSDLQEADKLSLIVSLYRVFKRITNSDENLDRFYFWGEMLLRDFDELDKYLVHAAGLFKDLSNQKELDQYFDYLTEEQKQFLIEFWQTIDFGSSASKRKFLELWQSLYPVYTAFRQQLMEEKIGYSGMIHRHVAENIDKFVPAAKKKEVNTKYVFAGFNALTSAEEKILTWFTEHRDTRIYWDEDAFYVNEPHREAGTFFRQYRKHTVLGQTFPPEPKTYLGQAKKITVLGVPQKAGQPKLLAQQLDTTLRLLAEQNIAERTVIVLPDENMLMSVLYALPPSLQSINVTMGFPLVSTPYYSLIDFLFELHLHKRKDEFYYRYVLALLNHPYLKARVGEEAAQWREFIHKNNQVHIAPSFFEKKHELLEEVFRIVPTEEFLAYLIRVVEALATSPDAGGLMEKEFAFHFHRILSRVQELTLSEPMELRMQQRMFRQIVRTEKVPFTGEPLKGLQIMGVLETRNLDFDHVIILSLNEGLWPSAPRQGSYIPHNIRRAYSLPTSEHQDAMYAYLFYRLLQRAETIDLYYNTEPDVLGTGEMSRYLYQLIYETDWAHERKILYNPVQVHEAKPIAIDKKADVLEKLERYFGKALTPSTLNTYLECRLKFYFKHLLEIREPDEVEEEADARIFGNIFHKVMELFYQDLRPPAGQWAVKEEHFINVNAKLERFIELAFRQHFHLPDTKVFEYDGRQLVVKEMVKKFALKVLSYDKVYTPFTIEFLEAKNFTTPVNITQRDKTLSIVLGGLIDRVDEKANTVRILDYKTGKDENKFESIESLFRRDPKRNKAAFQAMLYAWVYAQRNATRSPEVKIQPGLINRKEIFKDDFEYGLYLGKHRIDDATPYLPEFEKHLLTLLHELFNPTVPFDQTDDLKVCGFCDYREICSR</sequence>
<evidence type="ECO:0000259" key="1">
    <source>
        <dbReference type="Pfam" id="PF12705"/>
    </source>
</evidence>
<dbReference type="InterPro" id="IPR038726">
    <property type="entry name" value="PDDEXK_AddAB-type"/>
</dbReference>
<keyword evidence="3" id="KW-1185">Reference proteome</keyword>
<reference evidence="3" key="1">
    <citation type="journal article" date="2019" name="Int. J. Syst. Evol. Microbiol.">
        <title>The Global Catalogue of Microorganisms (GCM) 10K type strain sequencing project: providing services to taxonomists for standard genome sequencing and annotation.</title>
        <authorList>
            <consortium name="The Broad Institute Genomics Platform"/>
            <consortium name="The Broad Institute Genome Sequencing Center for Infectious Disease"/>
            <person name="Wu L."/>
            <person name="Ma J."/>
        </authorList>
    </citation>
    <scope>NUCLEOTIDE SEQUENCE [LARGE SCALE GENOMIC DNA]</scope>
    <source>
        <strain evidence="3">CCUG 58938</strain>
    </source>
</reference>
<evidence type="ECO:0000313" key="3">
    <source>
        <dbReference type="Proteomes" id="UP001597112"/>
    </source>
</evidence>
<gene>
    <name evidence="2" type="ORF">ACFQ21_29625</name>
</gene>
<dbReference type="InterPro" id="IPR027417">
    <property type="entry name" value="P-loop_NTPase"/>
</dbReference>
<dbReference type="InterPro" id="IPR011604">
    <property type="entry name" value="PDDEXK-like_dom_sf"/>
</dbReference>
<feature type="domain" description="PD-(D/E)XK endonuclease-like" evidence="1">
    <location>
        <begin position="651"/>
        <end position="942"/>
    </location>
</feature>
<dbReference type="InterPro" id="IPR011335">
    <property type="entry name" value="Restrct_endonuc-II-like"/>
</dbReference>
<accession>A0ABW3KC50</accession>
<dbReference type="Pfam" id="PF12705">
    <property type="entry name" value="PDDEXK_1"/>
    <property type="match status" value="1"/>
</dbReference>
<comment type="caution">
    <text evidence="2">The sequence shown here is derived from an EMBL/GenBank/DDBJ whole genome shotgun (WGS) entry which is preliminary data.</text>
</comment>
<name>A0ABW3KC50_9BACT</name>
<proteinExistence type="predicted"/>
<dbReference type="EMBL" id="JBHTKA010000016">
    <property type="protein sequence ID" value="MFD1003522.1"/>
    <property type="molecule type" value="Genomic_DNA"/>
</dbReference>
<organism evidence="2 3">
    <name type="scientific">Ohtaekwangia kribbensis</name>
    <dbReference type="NCBI Taxonomy" id="688913"/>
    <lineage>
        <taxon>Bacteria</taxon>
        <taxon>Pseudomonadati</taxon>
        <taxon>Bacteroidota</taxon>
        <taxon>Cytophagia</taxon>
        <taxon>Cytophagales</taxon>
        <taxon>Fulvivirgaceae</taxon>
        <taxon>Ohtaekwangia</taxon>
    </lineage>
</organism>
<evidence type="ECO:0000313" key="2">
    <source>
        <dbReference type="EMBL" id="MFD1003522.1"/>
    </source>
</evidence>
<dbReference type="SUPFAM" id="SSF52540">
    <property type="entry name" value="P-loop containing nucleoside triphosphate hydrolases"/>
    <property type="match status" value="1"/>
</dbReference>
<dbReference type="RefSeq" id="WP_377586312.1">
    <property type="nucleotide sequence ID" value="NZ_JBHTKA010000016.1"/>
</dbReference>
<dbReference type="SUPFAM" id="SSF52980">
    <property type="entry name" value="Restriction endonuclease-like"/>
    <property type="match status" value="1"/>
</dbReference>
<protein>
    <submittedName>
        <fullName evidence="2">PD-(D/E)XK nuclease family protein</fullName>
    </submittedName>
</protein>
<dbReference type="Gene3D" id="3.90.320.10">
    <property type="match status" value="1"/>
</dbReference>